<comment type="subcellular location">
    <subcellularLocation>
        <location evidence="1">Cell membrane</location>
        <topology evidence="1">Multi-pass membrane protein</topology>
    </subcellularLocation>
</comment>
<evidence type="ECO:0000256" key="4">
    <source>
        <dbReference type="ARBA" id="ARBA00022475"/>
    </source>
</evidence>
<feature type="transmembrane region" description="Helical" evidence="9">
    <location>
        <begin position="129"/>
        <end position="151"/>
    </location>
</feature>
<feature type="transmembrane region" description="Helical" evidence="9">
    <location>
        <begin position="252"/>
        <end position="271"/>
    </location>
</feature>
<dbReference type="Proteomes" id="UP000479639">
    <property type="component" value="Unassembled WGS sequence"/>
</dbReference>
<keyword evidence="7 9" id="KW-1133">Transmembrane helix</keyword>
<dbReference type="PANTHER" id="PTHR30413">
    <property type="entry name" value="INNER MEMBRANE TRANSPORT PERMEASE"/>
    <property type="match status" value="1"/>
</dbReference>
<feature type="domain" description="ABC-2 type transporter transmembrane" evidence="10">
    <location>
        <begin position="30"/>
        <end position="237"/>
    </location>
</feature>
<keyword evidence="4" id="KW-1003">Cell membrane</keyword>
<proteinExistence type="inferred from homology"/>
<evidence type="ECO:0000256" key="1">
    <source>
        <dbReference type="ARBA" id="ARBA00004651"/>
    </source>
</evidence>
<organism evidence="11 12">
    <name type="scientific">Adlercreutzia muris</name>
    <dbReference type="NCBI Taxonomy" id="1796610"/>
    <lineage>
        <taxon>Bacteria</taxon>
        <taxon>Bacillati</taxon>
        <taxon>Actinomycetota</taxon>
        <taxon>Coriobacteriia</taxon>
        <taxon>Eggerthellales</taxon>
        <taxon>Eggerthellaceae</taxon>
        <taxon>Adlercreutzia</taxon>
    </lineage>
</organism>
<evidence type="ECO:0000256" key="8">
    <source>
        <dbReference type="ARBA" id="ARBA00023136"/>
    </source>
</evidence>
<evidence type="ECO:0000259" key="10">
    <source>
        <dbReference type="Pfam" id="PF01061"/>
    </source>
</evidence>
<gene>
    <name evidence="11" type="ORF">F8D48_10220</name>
</gene>
<dbReference type="InterPro" id="IPR000412">
    <property type="entry name" value="ABC_2_transport"/>
</dbReference>
<dbReference type="EMBL" id="WAJS01000040">
    <property type="protein sequence ID" value="KAB1640710.1"/>
    <property type="molecule type" value="Genomic_DNA"/>
</dbReference>
<feature type="transmembrane region" description="Helical" evidence="9">
    <location>
        <begin position="194"/>
        <end position="213"/>
    </location>
</feature>
<evidence type="ECO:0000256" key="9">
    <source>
        <dbReference type="SAM" id="Phobius"/>
    </source>
</evidence>
<name>A0A7C8FSJ4_9ACTN</name>
<dbReference type="GO" id="GO:0140359">
    <property type="term" value="F:ABC-type transporter activity"/>
    <property type="evidence" value="ECO:0007669"/>
    <property type="project" value="InterPro"/>
</dbReference>
<feature type="transmembrane region" description="Helical" evidence="9">
    <location>
        <begin position="46"/>
        <end position="68"/>
    </location>
</feature>
<comment type="similarity">
    <text evidence="2">Belongs to the ABC-2 integral membrane protein family.</text>
</comment>
<dbReference type="PRINTS" id="PR00164">
    <property type="entry name" value="ABC2TRNSPORT"/>
</dbReference>
<evidence type="ECO:0000313" key="12">
    <source>
        <dbReference type="Proteomes" id="UP000479639"/>
    </source>
</evidence>
<evidence type="ECO:0000256" key="5">
    <source>
        <dbReference type="ARBA" id="ARBA00022597"/>
    </source>
</evidence>
<dbReference type="GO" id="GO:0043190">
    <property type="term" value="C:ATP-binding cassette (ABC) transporter complex"/>
    <property type="evidence" value="ECO:0007669"/>
    <property type="project" value="InterPro"/>
</dbReference>
<keyword evidence="8 9" id="KW-0472">Membrane</keyword>
<protein>
    <submittedName>
        <fullName evidence="11">ABC transporter</fullName>
    </submittedName>
</protein>
<dbReference type="PANTHER" id="PTHR30413:SF10">
    <property type="entry name" value="CAPSULE POLYSACCHARIDE EXPORT INNER-MEMBRANE PROTEIN CTRC"/>
    <property type="match status" value="1"/>
</dbReference>
<feature type="transmembrane region" description="Helical" evidence="9">
    <location>
        <begin position="84"/>
        <end position="109"/>
    </location>
</feature>
<accession>A0A7C8FSJ4</accession>
<evidence type="ECO:0000256" key="7">
    <source>
        <dbReference type="ARBA" id="ARBA00022989"/>
    </source>
</evidence>
<keyword evidence="3" id="KW-0813">Transport</keyword>
<evidence type="ECO:0000313" key="11">
    <source>
        <dbReference type="EMBL" id="KAB1640710.1"/>
    </source>
</evidence>
<reference evidence="11 12" key="1">
    <citation type="submission" date="2019-09" db="EMBL/GenBank/DDBJ databases">
        <title>Whole genome shotgun sequencing (WGS) of Ellagibacter isourolithinifaciens DSM 104140(T) and Adlercreutzia muris DSM 29508(T).</title>
        <authorList>
            <person name="Stoll D.A."/>
            <person name="Danylec N."/>
            <person name="Huch M."/>
        </authorList>
    </citation>
    <scope>NUCLEOTIDE SEQUENCE [LARGE SCALE GENOMIC DNA]</scope>
    <source>
        <strain evidence="11 12">DSM 29508</strain>
    </source>
</reference>
<evidence type="ECO:0000256" key="6">
    <source>
        <dbReference type="ARBA" id="ARBA00022692"/>
    </source>
</evidence>
<comment type="caution">
    <text evidence="11">The sequence shown here is derived from an EMBL/GenBank/DDBJ whole genome shotgun (WGS) entry which is preliminary data.</text>
</comment>
<evidence type="ECO:0000256" key="3">
    <source>
        <dbReference type="ARBA" id="ARBA00022448"/>
    </source>
</evidence>
<evidence type="ECO:0000256" key="2">
    <source>
        <dbReference type="ARBA" id="ARBA00007783"/>
    </source>
</evidence>
<sequence>MRTCRCWLREKRIVGTLSEILKEQWEWRKQILSLGLFDLKKVSAGAVLGPLWFFAKPAVYIFVFWFALEVGLRSGDQTGSDVPYILWLMGGLIPWFYMQEILGTGIDVFKRYSYLVTKIKFPLPGIPTIYSISTMIIQCGLVVALIAVFFICGQTFDWYLLQIPVAMLLMFVFFDMFSLMTSCLSAISKDFKNLLQTLSTPLFWLSGIIFNVFSLGIPAIEMILMFNPITFIVTMYRCAVYDKMWIWEKPEAIIGFAIVFIVQFIAMVVIYKRTHEEVADVL</sequence>
<dbReference type="InterPro" id="IPR013525">
    <property type="entry name" value="ABC2_TM"/>
</dbReference>
<keyword evidence="6 9" id="KW-0812">Transmembrane</keyword>
<keyword evidence="12" id="KW-1185">Reference proteome</keyword>
<keyword evidence="5" id="KW-0762">Sugar transport</keyword>
<dbReference type="AlphaFoldDB" id="A0A7C8FSJ4"/>
<dbReference type="Pfam" id="PF01061">
    <property type="entry name" value="ABC2_membrane"/>
    <property type="match status" value="1"/>
</dbReference>
<dbReference type="GO" id="GO:0015920">
    <property type="term" value="P:lipopolysaccharide transport"/>
    <property type="evidence" value="ECO:0007669"/>
    <property type="project" value="TreeGrafter"/>
</dbReference>
<feature type="transmembrane region" description="Helical" evidence="9">
    <location>
        <begin position="163"/>
        <end position="187"/>
    </location>
</feature>